<gene>
    <name evidence="1" type="ORF">MM171A00458_0022</name>
</gene>
<proteinExistence type="predicted"/>
<organism evidence="1">
    <name type="scientific">viral metagenome</name>
    <dbReference type="NCBI Taxonomy" id="1070528"/>
    <lineage>
        <taxon>unclassified sequences</taxon>
        <taxon>metagenomes</taxon>
        <taxon>organismal metagenomes</taxon>
    </lineage>
</organism>
<sequence>MSSSPKRIIDIEFLGWQFYNTTNSGYLIYQAPDSLEAAMVDPTTREILFLMDRGTGEKLYQHPNVKKFAKMASFLRRGKLQQQFQELLKMRKL</sequence>
<accession>A0A6M3LYU3</accession>
<dbReference type="AlphaFoldDB" id="A0A6M3LYU3"/>
<evidence type="ECO:0000313" key="1">
    <source>
        <dbReference type="EMBL" id="QJB00438.1"/>
    </source>
</evidence>
<dbReference type="EMBL" id="MT143693">
    <property type="protein sequence ID" value="QJB00438.1"/>
    <property type="molecule type" value="Genomic_DNA"/>
</dbReference>
<reference evidence="1" key="1">
    <citation type="submission" date="2020-03" db="EMBL/GenBank/DDBJ databases">
        <title>The deep terrestrial virosphere.</title>
        <authorList>
            <person name="Holmfeldt K."/>
            <person name="Nilsson E."/>
            <person name="Simone D."/>
            <person name="Lopez-Fernandez M."/>
            <person name="Wu X."/>
            <person name="de Brujin I."/>
            <person name="Lundin D."/>
            <person name="Andersson A."/>
            <person name="Bertilsson S."/>
            <person name="Dopson M."/>
        </authorList>
    </citation>
    <scope>NUCLEOTIDE SEQUENCE</scope>
    <source>
        <strain evidence="1">MM171A00458</strain>
    </source>
</reference>
<protein>
    <submittedName>
        <fullName evidence="1">Uncharacterized protein</fullName>
    </submittedName>
</protein>
<name>A0A6M3LYU3_9ZZZZ</name>